<dbReference type="Pfam" id="PF01565">
    <property type="entry name" value="FAD_binding_4"/>
    <property type="match status" value="1"/>
</dbReference>
<evidence type="ECO:0000256" key="3">
    <source>
        <dbReference type="ARBA" id="ARBA00022630"/>
    </source>
</evidence>
<feature type="domain" description="FAD-binding PCMH-type" evidence="6">
    <location>
        <begin position="36"/>
        <end position="216"/>
    </location>
</feature>
<gene>
    <name evidence="7" type="ORF">B0T24DRAFT_654417</name>
</gene>
<protein>
    <submittedName>
        <fullName evidence="7">FAD binding domain protein</fullName>
    </submittedName>
</protein>
<reference evidence="7" key="1">
    <citation type="journal article" date="2023" name="Mol. Phylogenet. Evol.">
        <title>Genome-scale phylogeny and comparative genomics of the fungal order Sordariales.</title>
        <authorList>
            <person name="Hensen N."/>
            <person name="Bonometti L."/>
            <person name="Westerberg I."/>
            <person name="Brannstrom I.O."/>
            <person name="Guillou S."/>
            <person name="Cros-Aarteil S."/>
            <person name="Calhoun S."/>
            <person name="Haridas S."/>
            <person name="Kuo A."/>
            <person name="Mondo S."/>
            <person name="Pangilinan J."/>
            <person name="Riley R."/>
            <person name="LaButti K."/>
            <person name="Andreopoulos B."/>
            <person name="Lipzen A."/>
            <person name="Chen C."/>
            <person name="Yan M."/>
            <person name="Daum C."/>
            <person name="Ng V."/>
            <person name="Clum A."/>
            <person name="Steindorff A."/>
            <person name="Ohm R.A."/>
            <person name="Martin F."/>
            <person name="Silar P."/>
            <person name="Natvig D.O."/>
            <person name="Lalanne C."/>
            <person name="Gautier V."/>
            <person name="Ament-Velasquez S.L."/>
            <person name="Kruys A."/>
            <person name="Hutchinson M.I."/>
            <person name="Powell A.J."/>
            <person name="Barry K."/>
            <person name="Miller A.N."/>
            <person name="Grigoriev I.V."/>
            <person name="Debuchy R."/>
            <person name="Gladieux P."/>
            <person name="Hiltunen Thoren M."/>
            <person name="Johannesson H."/>
        </authorList>
    </citation>
    <scope>NUCLEOTIDE SEQUENCE</scope>
    <source>
        <strain evidence="7">CBS 958.72</strain>
    </source>
</reference>
<evidence type="ECO:0000256" key="5">
    <source>
        <dbReference type="ARBA" id="ARBA00023002"/>
    </source>
</evidence>
<sequence length="515" mass="55219">MAGLDDQTPFLFRDSTDKATFDDAVWGRVFNHRRDRLREPLAVCRARIVADVVAAVELGRERNCRVSVRSGGHAWAAWSVRHGAVLVDLADLVDADGSRISYDEDTQVVSCSPSTTGEALNTFLSAVDGGKGRMFAGGHCPDVGLGGFLLQGGMGWNCKNWGWACESILAVDVVTADARPLRCSTAEHADLFWAARGAGPGFPAIVTRFHLATRPATQLYQSLYMFPIADFRPALQWVVDLCCCSSVSNLAPLSSHHNSHTPQLSPTADADTEIVVVTSCLSPSDETPTVLANLTTFKPSLAAAQAALQPIHDSLPSTLSPSATVFCQHTTLAAEYGKQRAANPEGHHYISDNAYVVADGTADIDIAELLAGPFTALPTRKACALWFSMAPTAQRALPDMALSLHSEHYVALYAVWEGGTDPAAGSSPSAGKDDDGERCAAWVANAMAGIERHSVGSYLGDADFQVRRTRFWSEGAGQRVRAVRRAWDPAGRICGFLDVGDASGVDGLRNEFEWL</sequence>
<comment type="caution">
    <text evidence="7">The sequence shown here is derived from an EMBL/GenBank/DDBJ whole genome shotgun (WGS) entry which is preliminary data.</text>
</comment>
<dbReference type="Gene3D" id="3.30.465.10">
    <property type="match status" value="1"/>
</dbReference>
<reference evidence="7" key="2">
    <citation type="submission" date="2023-06" db="EMBL/GenBank/DDBJ databases">
        <authorList>
            <consortium name="Lawrence Berkeley National Laboratory"/>
            <person name="Haridas S."/>
            <person name="Hensen N."/>
            <person name="Bonometti L."/>
            <person name="Westerberg I."/>
            <person name="Brannstrom I.O."/>
            <person name="Guillou S."/>
            <person name="Cros-Aarteil S."/>
            <person name="Calhoun S."/>
            <person name="Kuo A."/>
            <person name="Mondo S."/>
            <person name="Pangilinan J."/>
            <person name="Riley R."/>
            <person name="Labutti K."/>
            <person name="Andreopoulos B."/>
            <person name="Lipzen A."/>
            <person name="Chen C."/>
            <person name="Yanf M."/>
            <person name="Daum C."/>
            <person name="Ng V."/>
            <person name="Clum A."/>
            <person name="Steindorff A."/>
            <person name="Ohm R."/>
            <person name="Martin F."/>
            <person name="Silar P."/>
            <person name="Natvig D."/>
            <person name="Lalanne C."/>
            <person name="Gautier V."/>
            <person name="Ament-Velasquez S.L."/>
            <person name="Kruys A."/>
            <person name="Hutchinson M.I."/>
            <person name="Powell A.J."/>
            <person name="Barry K."/>
            <person name="Miller A.N."/>
            <person name="Grigoriev I.V."/>
            <person name="Debuchy R."/>
            <person name="Gladieux P."/>
            <person name="Thoren M.H."/>
            <person name="Johannesson H."/>
        </authorList>
    </citation>
    <scope>NUCLEOTIDE SEQUENCE</scope>
    <source>
        <strain evidence="7">CBS 958.72</strain>
    </source>
</reference>
<evidence type="ECO:0000259" key="6">
    <source>
        <dbReference type="PROSITE" id="PS51387"/>
    </source>
</evidence>
<dbReference type="EMBL" id="JAULSN010000001">
    <property type="protein sequence ID" value="KAK3384011.1"/>
    <property type="molecule type" value="Genomic_DNA"/>
</dbReference>
<name>A0AAE0NM42_9PEZI</name>
<dbReference type="PANTHER" id="PTHR42973">
    <property type="entry name" value="BINDING OXIDOREDUCTASE, PUTATIVE (AFU_ORTHOLOGUE AFUA_1G17690)-RELATED"/>
    <property type="match status" value="1"/>
</dbReference>
<evidence type="ECO:0000256" key="4">
    <source>
        <dbReference type="ARBA" id="ARBA00022827"/>
    </source>
</evidence>
<evidence type="ECO:0000256" key="1">
    <source>
        <dbReference type="ARBA" id="ARBA00001974"/>
    </source>
</evidence>
<comment type="similarity">
    <text evidence="2">Belongs to the oxygen-dependent FAD-linked oxidoreductase family.</text>
</comment>
<proteinExistence type="inferred from homology"/>
<evidence type="ECO:0000256" key="2">
    <source>
        <dbReference type="ARBA" id="ARBA00005466"/>
    </source>
</evidence>
<dbReference type="InterPro" id="IPR016166">
    <property type="entry name" value="FAD-bd_PCMH"/>
</dbReference>
<dbReference type="Proteomes" id="UP001287356">
    <property type="component" value="Unassembled WGS sequence"/>
</dbReference>
<dbReference type="InterPro" id="IPR006093">
    <property type="entry name" value="Oxy_OxRdtase_FAD_BS"/>
</dbReference>
<dbReference type="PROSITE" id="PS51387">
    <property type="entry name" value="FAD_PCMH"/>
    <property type="match status" value="1"/>
</dbReference>
<organism evidence="7 8">
    <name type="scientific">Lasiosphaeria ovina</name>
    <dbReference type="NCBI Taxonomy" id="92902"/>
    <lineage>
        <taxon>Eukaryota</taxon>
        <taxon>Fungi</taxon>
        <taxon>Dikarya</taxon>
        <taxon>Ascomycota</taxon>
        <taxon>Pezizomycotina</taxon>
        <taxon>Sordariomycetes</taxon>
        <taxon>Sordariomycetidae</taxon>
        <taxon>Sordariales</taxon>
        <taxon>Lasiosphaeriaceae</taxon>
        <taxon>Lasiosphaeria</taxon>
    </lineage>
</organism>
<dbReference type="PANTHER" id="PTHR42973:SF39">
    <property type="entry name" value="FAD-BINDING PCMH-TYPE DOMAIN-CONTAINING PROTEIN"/>
    <property type="match status" value="1"/>
</dbReference>
<keyword evidence="3" id="KW-0285">Flavoprotein</keyword>
<dbReference type="InterPro" id="IPR006094">
    <property type="entry name" value="Oxid_FAD_bind_N"/>
</dbReference>
<dbReference type="InterPro" id="IPR036318">
    <property type="entry name" value="FAD-bd_PCMH-like_sf"/>
</dbReference>
<dbReference type="InterPro" id="IPR050416">
    <property type="entry name" value="FAD-linked_Oxidoreductase"/>
</dbReference>
<dbReference type="GO" id="GO:0071949">
    <property type="term" value="F:FAD binding"/>
    <property type="evidence" value="ECO:0007669"/>
    <property type="project" value="InterPro"/>
</dbReference>
<keyword evidence="5" id="KW-0560">Oxidoreductase</keyword>
<dbReference type="Gene3D" id="3.40.462.20">
    <property type="match status" value="1"/>
</dbReference>
<accession>A0AAE0NM42</accession>
<dbReference type="InterPro" id="IPR016169">
    <property type="entry name" value="FAD-bd_PCMH_sub2"/>
</dbReference>
<keyword evidence="4" id="KW-0274">FAD</keyword>
<comment type="cofactor">
    <cofactor evidence="1">
        <name>FAD</name>
        <dbReference type="ChEBI" id="CHEBI:57692"/>
    </cofactor>
</comment>
<dbReference type="GO" id="GO:0016491">
    <property type="term" value="F:oxidoreductase activity"/>
    <property type="evidence" value="ECO:0007669"/>
    <property type="project" value="UniProtKB-KW"/>
</dbReference>
<evidence type="ECO:0000313" key="7">
    <source>
        <dbReference type="EMBL" id="KAK3384011.1"/>
    </source>
</evidence>
<evidence type="ECO:0000313" key="8">
    <source>
        <dbReference type="Proteomes" id="UP001287356"/>
    </source>
</evidence>
<dbReference type="AlphaFoldDB" id="A0AAE0NM42"/>
<dbReference type="PROSITE" id="PS00862">
    <property type="entry name" value="OX2_COVAL_FAD"/>
    <property type="match status" value="1"/>
</dbReference>
<keyword evidence="8" id="KW-1185">Reference proteome</keyword>
<dbReference type="SUPFAM" id="SSF56176">
    <property type="entry name" value="FAD-binding/transporter-associated domain-like"/>
    <property type="match status" value="1"/>
</dbReference>